<dbReference type="FunFam" id="2.40.50.140:FF:000041">
    <property type="entry name" value="Replication protein A subunit"/>
    <property type="match status" value="1"/>
</dbReference>
<evidence type="ECO:0000256" key="2">
    <source>
        <dbReference type="ARBA" id="ARBA00022723"/>
    </source>
</evidence>
<comment type="caution">
    <text evidence="8">The sequence shown here is derived from an EMBL/GenBank/DDBJ whole genome shotgun (WGS) entry which is preliminary data.</text>
</comment>
<dbReference type="Pfam" id="PF04057">
    <property type="entry name" value="Rep-A_N"/>
    <property type="match status" value="1"/>
</dbReference>
<dbReference type="GO" id="GO:0005634">
    <property type="term" value="C:nucleus"/>
    <property type="evidence" value="ECO:0007669"/>
    <property type="project" value="InterPro"/>
</dbReference>
<dbReference type="GO" id="GO:0006260">
    <property type="term" value="P:DNA replication"/>
    <property type="evidence" value="ECO:0007669"/>
    <property type="project" value="InterPro"/>
</dbReference>
<gene>
    <name evidence="8" type="ORF">SSX86_029400</name>
</gene>
<keyword evidence="9" id="KW-1185">Reference proteome</keyword>
<evidence type="ECO:0000259" key="7">
    <source>
        <dbReference type="Pfam" id="PF04057"/>
    </source>
</evidence>
<evidence type="ECO:0000256" key="1">
    <source>
        <dbReference type="ARBA" id="ARBA00005690"/>
    </source>
</evidence>
<evidence type="ECO:0000256" key="3">
    <source>
        <dbReference type="ARBA" id="ARBA00022771"/>
    </source>
</evidence>
<dbReference type="CDD" id="cd04474">
    <property type="entry name" value="RPA1_DBD_A"/>
    <property type="match status" value="1"/>
</dbReference>
<feature type="domain" description="Replication factor-A protein 1 N-terminal" evidence="7">
    <location>
        <begin position="5"/>
        <end position="106"/>
    </location>
</feature>
<dbReference type="InterPro" id="IPR004365">
    <property type="entry name" value="NA-bd_OB_tRNA"/>
</dbReference>
<dbReference type="EMBL" id="JBCNJP010000027">
    <property type="protein sequence ID" value="KAK9052770.1"/>
    <property type="molecule type" value="Genomic_DNA"/>
</dbReference>
<evidence type="ECO:0000256" key="4">
    <source>
        <dbReference type="ARBA" id="ARBA00022833"/>
    </source>
</evidence>
<dbReference type="InterPro" id="IPR007199">
    <property type="entry name" value="Rep_factor-A_N"/>
</dbReference>
<organism evidence="8 9">
    <name type="scientific">Deinandra increscens subsp. villosa</name>
    <dbReference type="NCBI Taxonomy" id="3103831"/>
    <lineage>
        <taxon>Eukaryota</taxon>
        <taxon>Viridiplantae</taxon>
        <taxon>Streptophyta</taxon>
        <taxon>Embryophyta</taxon>
        <taxon>Tracheophyta</taxon>
        <taxon>Spermatophyta</taxon>
        <taxon>Magnoliopsida</taxon>
        <taxon>eudicotyledons</taxon>
        <taxon>Gunneridae</taxon>
        <taxon>Pentapetalae</taxon>
        <taxon>asterids</taxon>
        <taxon>campanulids</taxon>
        <taxon>Asterales</taxon>
        <taxon>Asteraceae</taxon>
        <taxon>Asteroideae</taxon>
        <taxon>Heliantheae alliance</taxon>
        <taxon>Madieae</taxon>
        <taxon>Madiinae</taxon>
        <taxon>Deinandra</taxon>
    </lineage>
</organism>
<dbReference type="Pfam" id="PF01336">
    <property type="entry name" value="tRNA_anti-codon"/>
    <property type="match status" value="1"/>
</dbReference>
<feature type="domain" description="OB" evidence="6">
    <location>
        <begin position="124"/>
        <end position="197"/>
    </location>
</feature>
<dbReference type="Proteomes" id="UP001408789">
    <property type="component" value="Unassembled WGS sequence"/>
</dbReference>
<dbReference type="Gene3D" id="2.40.50.140">
    <property type="entry name" value="Nucleic acid-binding proteins"/>
    <property type="match status" value="2"/>
</dbReference>
<dbReference type="SUPFAM" id="SSF50249">
    <property type="entry name" value="Nucleic acid-binding proteins"/>
    <property type="match status" value="2"/>
</dbReference>
<keyword evidence="2" id="KW-0479">Metal-binding</keyword>
<dbReference type="GO" id="GO:0008270">
    <property type="term" value="F:zinc ion binding"/>
    <property type="evidence" value="ECO:0007669"/>
    <property type="project" value="UniProtKB-KW"/>
</dbReference>
<accession>A0AAP0GMB1</accession>
<comment type="similarity">
    <text evidence="1">Belongs to the replication factor A protein 1 family.</text>
</comment>
<proteinExistence type="inferred from homology"/>
<sequence length="224" mass="25242">MALKLTKGALSLISTGNWQATDMKPVLQVLQIRRVQTTTENQERYRLVLSDGSIDEKDAMLATNLSFLVRSQQLQRGSILQLNEFVHSTIAHRSIIIVINVDVIQSSCYSTVSIAGLNPYRDRWTIKARVIAKAEVRRYGNGKGEGGVFSFDLVDHTGGGEIRTRCFNGVADQFYDQIEVGKVYFISEGKIKPAQKAYDHMKNDHEIRLDHKSTIWPCLDPVDD</sequence>
<evidence type="ECO:0000313" key="9">
    <source>
        <dbReference type="Proteomes" id="UP001408789"/>
    </source>
</evidence>
<evidence type="ECO:0000256" key="5">
    <source>
        <dbReference type="ARBA" id="ARBA00023125"/>
    </source>
</evidence>
<dbReference type="InterPro" id="IPR012340">
    <property type="entry name" value="NA-bd_OB-fold"/>
</dbReference>
<reference evidence="8 9" key="1">
    <citation type="submission" date="2024-04" db="EMBL/GenBank/DDBJ databases">
        <title>The reference genome of an endangered Asteraceae, Deinandra increscens subsp. villosa, native to the Central Coast of California.</title>
        <authorList>
            <person name="Guilliams M."/>
            <person name="Hasenstab-Lehman K."/>
            <person name="Meyer R."/>
            <person name="Mcevoy S."/>
        </authorList>
    </citation>
    <scope>NUCLEOTIDE SEQUENCE [LARGE SCALE GENOMIC DNA]</scope>
    <source>
        <tissue evidence="8">Leaf</tissue>
    </source>
</reference>
<dbReference type="GO" id="GO:0003677">
    <property type="term" value="F:DNA binding"/>
    <property type="evidence" value="ECO:0007669"/>
    <property type="project" value="UniProtKB-KW"/>
</dbReference>
<keyword evidence="5" id="KW-0238">DNA-binding</keyword>
<keyword evidence="4" id="KW-0862">Zinc</keyword>
<name>A0AAP0GMB1_9ASTR</name>
<keyword evidence="3" id="KW-0863">Zinc-finger</keyword>
<dbReference type="AlphaFoldDB" id="A0AAP0GMB1"/>
<protein>
    <submittedName>
        <fullName evidence="8">Uncharacterized protein</fullName>
    </submittedName>
</protein>
<evidence type="ECO:0000259" key="6">
    <source>
        <dbReference type="Pfam" id="PF01336"/>
    </source>
</evidence>
<evidence type="ECO:0000313" key="8">
    <source>
        <dbReference type="EMBL" id="KAK9052770.1"/>
    </source>
</evidence>